<dbReference type="GO" id="GO:0019079">
    <property type="term" value="P:viral genome replication"/>
    <property type="evidence" value="ECO:0007669"/>
    <property type="project" value="InterPro"/>
</dbReference>
<evidence type="ECO:0000259" key="2">
    <source>
        <dbReference type="Pfam" id="PF01057"/>
    </source>
</evidence>
<dbReference type="EMBL" id="JAWDGP010003059">
    <property type="protein sequence ID" value="KAK3777748.1"/>
    <property type="molecule type" value="Genomic_DNA"/>
</dbReference>
<dbReference type="Pfam" id="PF01057">
    <property type="entry name" value="Parvo_NS1"/>
    <property type="match status" value="1"/>
</dbReference>
<keyword evidence="4" id="KW-1185">Reference proteome</keyword>
<evidence type="ECO:0000313" key="3">
    <source>
        <dbReference type="EMBL" id="KAK3777748.1"/>
    </source>
</evidence>
<dbReference type="SUPFAM" id="SSF52540">
    <property type="entry name" value="P-loop containing nucleoside triphosphate hydrolases"/>
    <property type="match status" value="1"/>
</dbReference>
<dbReference type="Proteomes" id="UP001283361">
    <property type="component" value="Unassembled WGS sequence"/>
</dbReference>
<dbReference type="InterPro" id="IPR001257">
    <property type="entry name" value="Parvovirus_NS1_helicase"/>
</dbReference>
<accession>A0AAE1DQ85</accession>
<proteinExistence type="predicted"/>
<sequence>MMSYLQKANRAVHHMVVTPSDQHPVADKMLLQAMKQVYGPDGEPKRHSVHGYLINTPMEEDELHQLPVLKWITPGAILQGLTFEAKSLINKIKEFLNSNQVAVWLHDTEEPDHKCHSRKGPHLHIVSESTCANSRNLKNFRALQNACTKFNCGLYVSKVMSTPDKVYLYQLQDPEKTFLGSNSRFCLDTINELRNSVDAQVDGFDENIESDNQTNVLSKVNPALLKGPVSTEDAEPGDKRAGPSDLPPRKRSKHVDNVYLLQRCIEQNPDVGSLQEMVLLYKNTEDYQQLADMFFDVKADKYWTMAQQECSTLSQEADIYHRLDEVPDSLRNMMTPEQTLALFNSWCEEQAINARALAYVLIACLQGRVYKKIGVYLQGASNSGKTYWTSTLFHPMSKIVGKMTTGGRFCLQDCSKKRIIIGEEVGIAVDNVDRLKELMSGEVTTFERKMKSPGTCKANLVLLNSNNLPFANVPQEKAALENRMFLFRNLKKSKVLPSALRGMNQTRPNPKFLRLIEPPTAQELQDLNAGVYPRTTYVTDNLGLVPQFNGDWESWSEELARNRQILESDMAAPEFIIDEPTLATDPIVISPELVSPECPEGLKSIRIETEWPFAAQPQMEEDLNAELQYFFPTLTDVDVIPPTQENKQSDESRQAMAFVQEAYCAYSPSAFASQDVPFDGTEDDHPWKRYDQKWPGASNWVAHHGPPSAYHKLNWSSGKGFHWIESLAEMSTRNFQAAQFMLDNPKPTKRAKLVCRHNNKWQWLCPAQDESFFKCPAPKDCPVRYLDIVCKDYEENVANVPIDAWSTEDFYLDGAGYFIHKDCDKNRGTDIVYVMLKNGKWDIVTKTRIPQINRNGKCVRKLIIDAAPMLDFFPSDEVPEACCPKMLPVWLPRSFINTAERWSEDDMDSIQDLFYLIAGYKQPFKAKVLKVDVGPMHTWPDEKAAPGKGSASKGCPVPCGMRVSPSPKSTSIAQKNFINRAALTRIRGQVKSSQVNCPNL</sequence>
<name>A0AAE1DQ85_9GAST</name>
<dbReference type="Gene3D" id="3.40.50.300">
    <property type="entry name" value="P-loop containing nucleotide triphosphate hydrolases"/>
    <property type="match status" value="1"/>
</dbReference>
<feature type="region of interest" description="Disordered" evidence="1">
    <location>
        <begin position="225"/>
        <end position="252"/>
    </location>
</feature>
<feature type="domain" description="Parvovirus non-structural protein 1 helicase" evidence="2">
    <location>
        <begin position="299"/>
        <end position="467"/>
    </location>
</feature>
<protein>
    <recommendedName>
        <fullName evidence="2">Parvovirus non-structural protein 1 helicase domain-containing protein</fullName>
    </recommendedName>
</protein>
<comment type="caution">
    <text evidence="3">The sequence shown here is derived from an EMBL/GenBank/DDBJ whole genome shotgun (WGS) entry which is preliminary data.</text>
</comment>
<dbReference type="InterPro" id="IPR027417">
    <property type="entry name" value="P-loop_NTPase"/>
</dbReference>
<reference evidence="3" key="1">
    <citation type="journal article" date="2023" name="G3 (Bethesda)">
        <title>A reference genome for the long-term kleptoplast-retaining sea slug Elysia crispata morphotype clarki.</title>
        <authorList>
            <person name="Eastman K.E."/>
            <person name="Pendleton A.L."/>
            <person name="Shaikh M.A."/>
            <person name="Suttiyut T."/>
            <person name="Ogas R."/>
            <person name="Tomko P."/>
            <person name="Gavelis G."/>
            <person name="Widhalm J.R."/>
            <person name="Wisecaver J.H."/>
        </authorList>
    </citation>
    <scope>NUCLEOTIDE SEQUENCE</scope>
    <source>
        <strain evidence="3">ECLA1</strain>
    </source>
</reference>
<evidence type="ECO:0000313" key="4">
    <source>
        <dbReference type="Proteomes" id="UP001283361"/>
    </source>
</evidence>
<gene>
    <name evidence="3" type="ORF">RRG08_062823</name>
</gene>
<evidence type="ECO:0000256" key="1">
    <source>
        <dbReference type="SAM" id="MobiDB-lite"/>
    </source>
</evidence>
<organism evidence="3 4">
    <name type="scientific">Elysia crispata</name>
    <name type="common">lettuce slug</name>
    <dbReference type="NCBI Taxonomy" id="231223"/>
    <lineage>
        <taxon>Eukaryota</taxon>
        <taxon>Metazoa</taxon>
        <taxon>Spiralia</taxon>
        <taxon>Lophotrochozoa</taxon>
        <taxon>Mollusca</taxon>
        <taxon>Gastropoda</taxon>
        <taxon>Heterobranchia</taxon>
        <taxon>Euthyneura</taxon>
        <taxon>Panpulmonata</taxon>
        <taxon>Sacoglossa</taxon>
        <taxon>Placobranchoidea</taxon>
        <taxon>Plakobranchidae</taxon>
        <taxon>Elysia</taxon>
    </lineage>
</organism>
<dbReference type="AlphaFoldDB" id="A0AAE1DQ85"/>